<accession>A0AA41X6Y2</accession>
<feature type="transmembrane region" description="Helical" evidence="1">
    <location>
        <begin position="63"/>
        <end position="84"/>
    </location>
</feature>
<keyword evidence="1" id="KW-1133">Transmembrane helix</keyword>
<evidence type="ECO:0000256" key="1">
    <source>
        <dbReference type="SAM" id="Phobius"/>
    </source>
</evidence>
<name>A0AA41X6Y2_9BACI</name>
<sequence length="165" mass="19544">MILSLFLCILVLLLLVTFSWERRLPGDITPLLVLLSISFPKIADHTLGVAPYDLYDITDMKRYGFFNLLLYGVYPAFGYLFIYLYDWLKPRKLAPILYFVVWSLFAVGFEYLLVRIRVFSYHGWHLIYPLPVYLLAMSSLLLFYKGLCWYRQNKTGKNREMVTEE</sequence>
<dbReference type="Proteomes" id="UP001156102">
    <property type="component" value="Unassembled WGS sequence"/>
</dbReference>
<feature type="transmembrane region" description="Helical" evidence="1">
    <location>
        <begin position="126"/>
        <end position="144"/>
    </location>
</feature>
<keyword evidence="1" id="KW-0812">Transmembrane</keyword>
<evidence type="ECO:0000313" key="2">
    <source>
        <dbReference type="EMBL" id="MCP8970064.1"/>
    </source>
</evidence>
<feature type="transmembrane region" description="Helical" evidence="1">
    <location>
        <begin position="96"/>
        <end position="114"/>
    </location>
</feature>
<gene>
    <name evidence="2" type="ORF">NK662_16190</name>
</gene>
<evidence type="ECO:0000313" key="3">
    <source>
        <dbReference type="Proteomes" id="UP001156102"/>
    </source>
</evidence>
<organism evidence="2 3">
    <name type="scientific">Ectobacillus ponti</name>
    <dbReference type="NCBI Taxonomy" id="2961894"/>
    <lineage>
        <taxon>Bacteria</taxon>
        <taxon>Bacillati</taxon>
        <taxon>Bacillota</taxon>
        <taxon>Bacilli</taxon>
        <taxon>Bacillales</taxon>
        <taxon>Bacillaceae</taxon>
        <taxon>Ectobacillus</taxon>
    </lineage>
</organism>
<proteinExistence type="predicted"/>
<dbReference type="AlphaFoldDB" id="A0AA41X6Y2"/>
<reference evidence="2" key="1">
    <citation type="submission" date="2022-07" db="EMBL/GenBank/DDBJ databases">
        <authorList>
            <person name="Li W.-J."/>
            <person name="Deng Q.-Q."/>
        </authorList>
    </citation>
    <scope>NUCLEOTIDE SEQUENCE</scope>
    <source>
        <strain evidence="2">SYSU M60031</strain>
    </source>
</reference>
<dbReference type="RefSeq" id="WP_254759983.1">
    <property type="nucleotide sequence ID" value="NZ_JANCLT010000009.1"/>
</dbReference>
<protein>
    <submittedName>
        <fullName evidence="2">Uncharacterized protein</fullName>
    </submittedName>
</protein>
<keyword evidence="3" id="KW-1185">Reference proteome</keyword>
<dbReference type="EMBL" id="JANCLT010000009">
    <property type="protein sequence ID" value="MCP8970064.1"/>
    <property type="molecule type" value="Genomic_DNA"/>
</dbReference>
<comment type="caution">
    <text evidence="2">The sequence shown here is derived from an EMBL/GenBank/DDBJ whole genome shotgun (WGS) entry which is preliminary data.</text>
</comment>
<keyword evidence="1" id="KW-0472">Membrane</keyword>